<dbReference type="EMBL" id="VBUI01000004">
    <property type="protein sequence ID" value="TLF52869.1"/>
    <property type="molecule type" value="Genomic_DNA"/>
</dbReference>
<dbReference type="RefSeq" id="WP_138179729.1">
    <property type="nucleotide sequence ID" value="NZ_VBUI01000004.1"/>
</dbReference>
<name>A0A5R8ML73_9GAMM</name>
<dbReference type="OrthoDB" id="9809850at2"/>
<dbReference type="AlphaFoldDB" id="A0A5R8ML73"/>
<gene>
    <name evidence="1" type="ORF">FEI13_03980</name>
</gene>
<organism evidence="1 2">
    <name type="scientific">Halomonas urmiana</name>
    <dbReference type="NCBI Taxonomy" id="490901"/>
    <lineage>
        <taxon>Bacteria</taxon>
        <taxon>Pseudomonadati</taxon>
        <taxon>Pseudomonadota</taxon>
        <taxon>Gammaproteobacteria</taxon>
        <taxon>Oceanospirillales</taxon>
        <taxon>Halomonadaceae</taxon>
        <taxon>Halomonas</taxon>
    </lineage>
</organism>
<reference evidence="1 2" key="1">
    <citation type="journal article" date="2007" name="Int. J. Syst. Evol. Microbiol.">
        <title>Halomonas saccharevitans sp. nov., Halomonas arcis sp. nov. and Halomonas subterranea sp. nov., halophilic bacteria isolated from hypersaline environments of China.</title>
        <authorList>
            <person name="Xu X.W."/>
            <person name="Wu Y.H."/>
            <person name="Zhou Z."/>
            <person name="Wang C.S."/>
            <person name="Zhou Y.G."/>
            <person name="Zhang H.B."/>
            <person name="Wang Y."/>
            <person name="Wu M."/>
        </authorList>
    </citation>
    <scope>NUCLEOTIDE SEQUENCE [LARGE SCALE GENOMIC DNA]</scope>
    <source>
        <strain evidence="1 2">TBZ3</strain>
    </source>
</reference>
<keyword evidence="2" id="KW-1185">Reference proteome</keyword>
<evidence type="ECO:0000313" key="1">
    <source>
        <dbReference type="EMBL" id="TLF52869.1"/>
    </source>
</evidence>
<comment type="caution">
    <text evidence="1">The sequence shown here is derived from an EMBL/GenBank/DDBJ whole genome shotgun (WGS) entry which is preliminary data.</text>
</comment>
<dbReference type="Proteomes" id="UP000306973">
    <property type="component" value="Unassembled WGS sequence"/>
</dbReference>
<sequence>MTDPLKAFLQANALTSPAFAPDSRYHGLDTAQWTAPDGTPVTYVRRRFVPPPERFATLREHVVEMGDRLDNLAAHYLGDPQQYWRLCDGNGTLRPEELTDSPGRRLRITLPEGVPGGTDVEL</sequence>
<evidence type="ECO:0000313" key="2">
    <source>
        <dbReference type="Proteomes" id="UP000306973"/>
    </source>
</evidence>
<protein>
    <submittedName>
        <fullName evidence="1">LysM domain-containing protein</fullName>
    </submittedName>
</protein>
<proteinExistence type="predicted"/>
<accession>A0A5R8ML73</accession>